<gene>
    <name evidence="1" type="ORF">SAMN05216377_101305</name>
</gene>
<name>A0A1G7E9J5_PSEOR</name>
<dbReference type="EMBL" id="FNBE01000001">
    <property type="protein sequence ID" value="SDE60342.1"/>
    <property type="molecule type" value="Genomic_DNA"/>
</dbReference>
<evidence type="ECO:0000313" key="1">
    <source>
        <dbReference type="EMBL" id="SDE60342.1"/>
    </source>
</evidence>
<keyword evidence="2" id="KW-1185">Reference proteome</keyword>
<dbReference type="STRING" id="366584.SAMN05216377_101305"/>
<dbReference type="AlphaFoldDB" id="A0A1G7E9J5"/>
<evidence type="ECO:0008006" key="3">
    <source>
        <dbReference type="Google" id="ProtNLM"/>
    </source>
</evidence>
<dbReference type="RefSeq" id="WP_093075379.1">
    <property type="nucleotide sequence ID" value="NZ_FNBE01000001.1"/>
</dbReference>
<dbReference type="Proteomes" id="UP000198967">
    <property type="component" value="Unassembled WGS sequence"/>
</dbReference>
<protein>
    <recommendedName>
        <fullName evidence="3">Asp23 family, cell envelope-related function</fullName>
    </recommendedName>
</protein>
<proteinExistence type="predicted"/>
<reference evidence="1 2" key="1">
    <citation type="submission" date="2016-10" db="EMBL/GenBank/DDBJ databases">
        <authorList>
            <person name="de Groot N.N."/>
        </authorList>
    </citation>
    <scope>NUCLEOTIDE SEQUENCE [LARGE SCALE GENOMIC DNA]</scope>
    <source>
        <strain evidence="1 2">CGMCC 4.3143</strain>
    </source>
</reference>
<organism evidence="1 2">
    <name type="scientific">Pseudonocardia oroxyli</name>
    <dbReference type="NCBI Taxonomy" id="366584"/>
    <lineage>
        <taxon>Bacteria</taxon>
        <taxon>Bacillati</taxon>
        <taxon>Actinomycetota</taxon>
        <taxon>Actinomycetes</taxon>
        <taxon>Pseudonocardiales</taxon>
        <taxon>Pseudonocardiaceae</taxon>
        <taxon>Pseudonocardia</taxon>
    </lineage>
</organism>
<accession>A0A1G7E9J5</accession>
<evidence type="ECO:0000313" key="2">
    <source>
        <dbReference type="Proteomes" id="UP000198967"/>
    </source>
</evidence>
<sequence>MTTSAAETDALARAVADAVTADPAVARLDGGVYGAVLTYLPGEKLVGVRVADRVEVAVVLHLGPPIPAVVERLRARVARIVGDRPVDLTVSDVVPAQVGLL</sequence>